<dbReference type="eggNOG" id="COG2508">
    <property type="taxonomic scope" value="Bacteria"/>
</dbReference>
<dbReference type="InterPro" id="IPR051448">
    <property type="entry name" value="CdaR-like_regulators"/>
</dbReference>
<feature type="domain" description="Purine catabolism PurC-like" evidence="1">
    <location>
        <begin position="69"/>
        <end position="167"/>
    </location>
</feature>
<evidence type="ECO:0000259" key="2">
    <source>
        <dbReference type="Pfam" id="PF13556"/>
    </source>
</evidence>
<dbReference type="PANTHER" id="PTHR33744:SF7">
    <property type="entry name" value="PUCR FAMILY TRANSCRIPTIONAL REGULATOR"/>
    <property type="match status" value="1"/>
</dbReference>
<protein>
    <submittedName>
        <fullName evidence="3">DNA-binding transcription regulator</fullName>
    </submittedName>
</protein>
<dbReference type="Pfam" id="PF13556">
    <property type="entry name" value="HTH_30"/>
    <property type="match status" value="1"/>
</dbReference>
<dbReference type="STRING" id="858619.CVAR_0950"/>
<keyword evidence="3" id="KW-0238">DNA-binding</keyword>
<dbReference type="Proteomes" id="UP000006659">
    <property type="component" value="Chromosome"/>
</dbReference>
<proteinExistence type="predicted"/>
<dbReference type="KEGG" id="cva:CVAR_0950"/>
<evidence type="ECO:0000259" key="1">
    <source>
        <dbReference type="Pfam" id="PF07905"/>
    </source>
</evidence>
<gene>
    <name evidence="3" type="primary">gabR1</name>
    <name evidence="3" type="ordered locus">CVAR_0950</name>
</gene>
<dbReference type="InterPro" id="IPR012914">
    <property type="entry name" value="PucR_dom"/>
</dbReference>
<accession>G0HD27</accession>
<dbReference type="Pfam" id="PF07905">
    <property type="entry name" value="PucR"/>
    <property type="match status" value="1"/>
</dbReference>
<dbReference type="InterPro" id="IPR042070">
    <property type="entry name" value="PucR_C-HTH_sf"/>
</dbReference>
<feature type="domain" description="PucR C-terminal helix-turn-helix" evidence="2">
    <location>
        <begin position="478"/>
        <end position="532"/>
    </location>
</feature>
<dbReference type="GO" id="GO:0003677">
    <property type="term" value="F:DNA binding"/>
    <property type="evidence" value="ECO:0007669"/>
    <property type="project" value="UniProtKB-KW"/>
</dbReference>
<reference evidence="3 4" key="1">
    <citation type="journal article" date="2011" name="BMC Genomics">
        <title>Complete genome sequence of Corynebacterium variabile DSM 44702 isolated from the surface of smear-ripened cheeses and insights into cheese ripening and flavor generation.</title>
        <authorList>
            <person name="Schroeder J."/>
            <person name="Maus I."/>
            <person name="Trost E."/>
            <person name="Tauch A."/>
        </authorList>
    </citation>
    <scope>NUCLEOTIDE SEQUENCE [LARGE SCALE GENOMIC DNA]</scope>
    <source>
        <strain evidence="4">DSM 44702 / JCM 12073 / NCIMB 30131</strain>
    </source>
</reference>
<evidence type="ECO:0000313" key="3">
    <source>
        <dbReference type="EMBL" id="AEK36304.1"/>
    </source>
</evidence>
<evidence type="ECO:0000313" key="4">
    <source>
        <dbReference type="Proteomes" id="UP000006659"/>
    </source>
</evidence>
<dbReference type="AlphaFoldDB" id="G0HD27"/>
<name>G0HD27_CORVD</name>
<dbReference type="PANTHER" id="PTHR33744">
    <property type="entry name" value="CARBOHYDRATE DIACID REGULATOR"/>
    <property type="match status" value="1"/>
</dbReference>
<dbReference type="InterPro" id="IPR025736">
    <property type="entry name" value="PucR_C-HTH_dom"/>
</dbReference>
<sequence>MLKRDYGRSPQRRDQPTCMVSLGNNYPLWKVPMTSPLEDHELLPLSWLYSQSHLQLRSIVASPTRTGFSAVHPIELEDPAEFLAPDAVVVTVGIPLRDYSSDRFDEAVHTYVARIAASGATGIGFGTGLFFRHVPTALVDAVREHQMALFEIPRPVPFMSILSAVQEERARRARLAQEQLIAVQQQLTAAAVSGGMEALLATTANRIDAALAVTDNDGRPHAGHSHAGIDAVWVARLQRTSSAAEDPDTGTWRITQLMEKQGERHHLLTAVGYHPFTPHQRSVLRHCSGLADLILQRPSYLRSANREINGLAMSLLLGIQNPGSGSGVPQTFAHAVDAHGQIRPVVIQADRPGDLASALDRTDRRAESRGRQSYALSIGPDTTLLFVRGTRTVEEIVDDIGSARRSLRIAVGEPIDWDRISLERVRRLETSARALPQGEAAGPFVAGANWLSDRSVRTALDRRAAETVDRLAAEDENLVATLSTWLRTGSKALTSETLGIHRHTVRARLERIGEICEVDLEDPVTRAELLLVMVTRTRAGE</sequence>
<organism evidence="3 4">
    <name type="scientific">Corynebacterium variabile (strain DSM 44702 / CIP 107183 / JCM 12073 / NCIMB 30131)</name>
    <name type="common">Corynebacterium mooreparkense</name>
    <dbReference type="NCBI Taxonomy" id="858619"/>
    <lineage>
        <taxon>Bacteria</taxon>
        <taxon>Bacillati</taxon>
        <taxon>Actinomycetota</taxon>
        <taxon>Actinomycetes</taxon>
        <taxon>Mycobacteriales</taxon>
        <taxon>Corynebacteriaceae</taxon>
        <taxon>Corynebacterium</taxon>
    </lineage>
</organism>
<dbReference type="EMBL" id="CP002917">
    <property type="protein sequence ID" value="AEK36304.1"/>
    <property type="molecule type" value="Genomic_DNA"/>
</dbReference>
<dbReference type="Gene3D" id="1.10.10.2840">
    <property type="entry name" value="PucR C-terminal helix-turn-helix domain"/>
    <property type="match status" value="1"/>
</dbReference>
<dbReference type="HOGENOM" id="CLU_017436_4_0_11"/>